<dbReference type="Pfam" id="PF09712">
    <property type="entry name" value="PHA_synth_III_E"/>
    <property type="match status" value="1"/>
</dbReference>
<sequence length="402" mass="48052">MDNRNFFDEMMKMQKNIFKNQYEDYKKFMDNFKVGNFNSFTPNMFMGNFHNPMDIFKNYNTTSKKFEDMFKEFFQNVPGYEETKNMYGKNVELLNKLYLAYAHLFNDLDIVNSQNKLLDVFEIYSDELYNSSKKYFNKYVPDRFYQIIENFDLGKFIKPMIENSKRSLHFYEEALENRPEILINDVRNFYENVLDKMYEIPSIGISEDEKRKNKLELKKYLELELKLMEFAIFLEKKNNETALTAQKNYLEGLESESGIEDFSDFYRFYIKNFEKAYKDLINSSEYKNKADEIIKLVNENNEIYKNRIEERLSDLPILTTRDEEGLKLDFEKARKASEKSTRDVEAIKKENAKLAKEVEALKADKENLAKEIETIKAELENESLSKEIEAIKKELENLKKAK</sequence>
<dbReference type="Proteomes" id="UP000783742">
    <property type="component" value="Unassembled WGS sequence"/>
</dbReference>
<gene>
    <name evidence="5" type="ORF">KQI68_02650</name>
</gene>
<keyword evidence="3" id="KW-0583">PHB biosynthesis</keyword>
<keyword evidence="6" id="KW-1185">Reference proteome</keyword>
<comment type="caution">
    <text evidence="5">The sequence shown here is derived from an EMBL/GenBank/DDBJ whole genome shotgun (WGS) entry which is preliminary data.</text>
</comment>
<dbReference type="InterPro" id="IPR010123">
    <property type="entry name" value="PHA_synth_III_E"/>
</dbReference>
<organism evidence="5 6">
    <name type="scientific">Peptoniphilus ovalis</name>
    <dbReference type="NCBI Taxonomy" id="2841503"/>
    <lineage>
        <taxon>Bacteria</taxon>
        <taxon>Bacillati</taxon>
        <taxon>Bacillota</taxon>
        <taxon>Tissierellia</taxon>
        <taxon>Tissierellales</taxon>
        <taxon>Peptoniphilaceae</taxon>
        <taxon>Peptoniphilus</taxon>
    </lineage>
</organism>
<evidence type="ECO:0000313" key="5">
    <source>
        <dbReference type="EMBL" id="MBU5668734.1"/>
    </source>
</evidence>
<reference evidence="5 6" key="1">
    <citation type="submission" date="2021-06" db="EMBL/GenBank/DDBJ databases">
        <authorList>
            <person name="Sun Q."/>
            <person name="Li D."/>
        </authorList>
    </citation>
    <scope>NUCLEOTIDE SEQUENCE [LARGE SCALE GENOMIC DNA]</scope>
    <source>
        <strain evidence="5 6">MSJ-1</strain>
    </source>
</reference>
<feature type="coiled-coil region" evidence="4">
    <location>
        <begin position="337"/>
        <end position="401"/>
    </location>
</feature>
<comment type="pathway">
    <text evidence="1">Biopolymer metabolism; poly-(R)-3-hydroxybutanoate biosynthesis.</text>
</comment>
<dbReference type="EMBL" id="JAHLQO010000002">
    <property type="protein sequence ID" value="MBU5668734.1"/>
    <property type="molecule type" value="Genomic_DNA"/>
</dbReference>
<evidence type="ECO:0000256" key="1">
    <source>
        <dbReference type="ARBA" id="ARBA00004683"/>
    </source>
</evidence>
<name>A0ABS6FFH5_9FIRM</name>
<evidence type="ECO:0000256" key="3">
    <source>
        <dbReference type="ARBA" id="ARBA00022752"/>
    </source>
</evidence>
<evidence type="ECO:0000256" key="2">
    <source>
        <dbReference type="ARBA" id="ARBA00019066"/>
    </source>
</evidence>
<proteinExistence type="predicted"/>
<protein>
    <recommendedName>
        <fullName evidence="2">Poly(3-hydroxyalkanoate) polymerase subunit PhaE</fullName>
    </recommendedName>
</protein>
<keyword evidence="4" id="KW-0175">Coiled coil</keyword>
<dbReference type="RefSeq" id="WP_216548583.1">
    <property type="nucleotide sequence ID" value="NZ_JAHLQO010000002.1"/>
</dbReference>
<evidence type="ECO:0000313" key="6">
    <source>
        <dbReference type="Proteomes" id="UP000783742"/>
    </source>
</evidence>
<accession>A0ABS6FFH5</accession>
<evidence type="ECO:0000256" key="4">
    <source>
        <dbReference type="SAM" id="Coils"/>
    </source>
</evidence>